<evidence type="ECO:0000256" key="3">
    <source>
        <dbReference type="ARBA" id="ARBA00022840"/>
    </source>
</evidence>
<dbReference type="Proteomes" id="UP000017836">
    <property type="component" value="Unassembled WGS sequence"/>
</dbReference>
<dbReference type="eggNOG" id="KOG0730">
    <property type="taxonomic scope" value="Eukaryota"/>
</dbReference>
<dbReference type="STRING" id="13333.W1NW81"/>
<dbReference type="InterPro" id="IPR050221">
    <property type="entry name" value="26S_Proteasome_ATPase"/>
</dbReference>
<dbReference type="InterPro" id="IPR003960">
    <property type="entry name" value="ATPase_AAA_CS"/>
</dbReference>
<dbReference type="GO" id="GO:0005524">
    <property type="term" value="F:ATP binding"/>
    <property type="evidence" value="ECO:0007669"/>
    <property type="project" value="UniProtKB-KW"/>
</dbReference>
<sequence length="623" mass="68684">MGGLTTFPDHCSIGESENKAVDLIDAFEVSFSCICGLGGCCCGSSYFVTYAGSDCGSHSLMYSKVWRSESASNSKFYSILQTIFAGALVGSTMLEFAQAEADIQPGSASQSPSNIGGNEKRVGLERERVEELLRKKGLQRGSYPPFIVAVKGQQVTLRFQVPSHCEVHRLIVDLVSRLGLKTDLHVGGSEMKLHAWDSAVAWQLTLSPPEEVMNDINSNPKTSGGDSESLEVPNMNDGKLYIVIFESLIGSSNVEIEFIKQGSFTAKELDAIACALKIASSGSDTISAPEKKHRGFPERRDKSNTTQAPVKSKSLEALEAMGVKVFGLDESNTVFHNYEISWDIVAGYYWQKREIEDTVLLALHSPDVYDNIARGTRRKFESNRPRAVLFEGPPGTGKTSCARVIANQAGVPLLYVPLEVVMSKYYGESERLLGTVFSLANDLPTGAIIFLDEVDSFAATRDSEMHEATRRVLSVLLRQIDGFEQDKRVIVIAATNRKQDLDPALISRFDAVITFDLPNQQDREEIAAQYARHLNKTELAEFSVALEGMSGRDIRDVCQQAERHWASKIIRKQIPSDAIGGLPPLQEYVMCALDRRRSLLTSSETAHKNLNYQSKRRPVAFAS</sequence>
<keyword evidence="2 4" id="KW-0547">Nucleotide-binding</keyword>
<proteinExistence type="inferred from homology"/>
<keyword evidence="8" id="KW-1185">Reference proteome</keyword>
<feature type="region of interest" description="Disordered" evidence="5">
    <location>
        <begin position="284"/>
        <end position="309"/>
    </location>
</feature>
<dbReference type="PROSITE" id="PS00674">
    <property type="entry name" value="AAA"/>
    <property type="match status" value="1"/>
</dbReference>
<evidence type="ECO:0000313" key="7">
    <source>
        <dbReference type="EMBL" id="ERM99535.1"/>
    </source>
</evidence>
<evidence type="ECO:0000313" key="8">
    <source>
        <dbReference type="Proteomes" id="UP000017836"/>
    </source>
</evidence>
<keyword evidence="3 4" id="KW-0067">ATP-binding</keyword>
<dbReference type="Gramene" id="ERM99535">
    <property type="protein sequence ID" value="ERM99535"/>
    <property type="gene ID" value="AMTR_s00088p00084700"/>
</dbReference>
<dbReference type="Pfam" id="PF00004">
    <property type="entry name" value="AAA"/>
    <property type="match status" value="1"/>
</dbReference>
<accession>W1NW81</accession>
<evidence type="ECO:0000259" key="6">
    <source>
        <dbReference type="SMART" id="SM00382"/>
    </source>
</evidence>
<dbReference type="SMART" id="SM00382">
    <property type="entry name" value="AAA"/>
    <property type="match status" value="1"/>
</dbReference>
<evidence type="ECO:0000256" key="4">
    <source>
        <dbReference type="RuleBase" id="RU003651"/>
    </source>
</evidence>
<gene>
    <name evidence="7" type="ORF">AMTR_s00088p00084700</name>
</gene>
<dbReference type="EMBL" id="KI394998">
    <property type="protein sequence ID" value="ERM99535.1"/>
    <property type="molecule type" value="Genomic_DNA"/>
</dbReference>
<dbReference type="SUPFAM" id="SSF52540">
    <property type="entry name" value="P-loop containing nucleoside triphosphate hydrolases"/>
    <property type="match status" value="1"/>
</dbReference>
<dbReference type="AlphaFoldDB" id="W1NW81"/>
<dbReference type="GO" id="GO:0008540">
    <property type="term" value="C:proteasome regulatory particle, base subcomplex"/>
    <property type="evidence" value="ECO:0000318"/>
    <property type="project" value="GO_Central"/>
</dbReference>
<name>W1NW81_AMBTC</name>
<organism evidence="7 8">
    <name type="scientific">Amborella trichopoda</name>
    <dbReference type="NCBI Taxonomy" id="13333"/>
    <lineage>
        <taxon>Eukaryota</taxon>
        <taxon>Viridiplantae</taxon>
        <taxon>Streptophyta</taxon>
        <taxon>Embryophyta</taxon>
        <taxon>Tracheophyta</taxon>
        <taxon>Spermatophyta</taxon>
        <taxon>Magnoliopsida</taxon>
        <taxon>Amborellales</taxon>
        <taxon>Amborellaceae</taxon>
        <taxon>Amborella</taxon>
    </lineage>
</organism>
<dbReference type="GO" id="GO:0043161">
    <property type="term" value="P:proteasome-mediated ubiquitin-dependent protein catabolic process"/>
    <property type="evidence" value="ECO:0000318"/>
    <property type="project" value="GO_Central"/>
</dbReference>
<dbReference type="HOGENOM" id="CLU_032183_0_0_1"/>
<protein>
    <recommendedName>
        <fullName evidence="6">AAA+ ATPase domain-containing protein</fullName>
    </recommendedName>
</protein>
<evidence type="ECO:0000256" key="5">
    <source>
        <dbReference type="SAM" id="MobiDB-lite"/>
    </source>
</evidence>
<dbReference type="InterPro" id="IPR027417">
    <property type="entry name" value="P-loop_NTPase"/>
</dbReference>
<dbReference type="GO" id="GO:0016887">
    <property type="term" value="F:ATP hydrolysis activity"/>
    <property type="evidence" value="ECO:0007669"/>
    <property type="project" value="InterPro"/>
</dbReference>
<evidence type="ECO:0000256" key="2">
    <source>
        <dbReference type="ARBA" id="ARBA00022741"/>
    </source>
</evidence>
<dbReference type="PANTHER" id="PTHR23073">
    <property type="entry name" value="26S PROTEASOME REGULATORY SUBUNIT"/>
    <property type="match status" value="1"/>
</dbReference>
<dbReference type="GO" id="GO:0036402">
    <property type="term" value="F:proteasome-activating activity"/>
    <property type="evidence" value="ECO:0000318"/>
    <property type="project" value="GO_Central"/>
</dbReference>
<dbReference type="InterPro" id="IPR003593">
    <property type="entry name" value="AAA+_ATPase"/>
</dbReference>
<reference evidence="8" key="1">
    <citation type="journal article" date="2013" name="Science">
        <title>The Amborella genome and the evolution of flowering plants.</title>
        <authorList>
            <consortium name="Amborella Genome Project"/>
        </authorList>
    </citation>
    <scope>NUCLEOTIDE SEQUENCE [LARGE SCALE GENOMIC DNA]</scope>
</reference>
<dbReference type="InterPro" id="IPR003959">
    <property type="entry name" value="ATPase_AAA_core"/>
</dbReference>
<dbReference type="OMA" id="DSMIMFG"/>
<dbReference type="Gene3D" id="3.40.50.300">
    <property type="entry name" value="P-loop containing nucleotide triphosphate hydrolases"/>
    <property type="match status" value="1"/>
</dbReference>
<evidence type="ECO:0000256" key="1">
    <source>
        <dbReference type="ARBA" id="ARBA00006914"/>
    </source>
</evidence>
<dbReference type="CDD" id="cd19481">
    <property type="entry name" value="RecA-like_protease"/>
    <property type="match status" value="1"/>
</dbReference>
<comment type="similarity">
    <text evidence="1 4">Belongs to the AAA ATPase family.</text>
</comment>
<feature type="domain" description="AAA+ ATPase" evidence="6">
    <location>
        <begin position="384"/>
        <end position="519"/>
    </location>
</feature>